<comment type="caution">
    <text evidence="4">The sequence shown here is derived from an EMBL/GenBank/DDBJ whole genome shotgun (WGS) entry which is preliminary data.</text>
</comment>
<proteinExistence type="inferred from homology"/>
<dbReference type="InterPro" id="IPR050753">
    <property type="entry name" value="Peptidase_M14_domain"/>
</dbReference>
<feature type="domain" description="Peptidase M14" evidence="3">
    <location>
        <begin position="1"/>
        <end position="42"/>
    </location>
</feature>
<dbReference type="GO" id="GO:0008270">
    <property type="term" value="F:zinc ion binding"/>
    <property type="evidence" value="ECO:0007669"/>
    <property type="project" value="InterPro"/>
</dbReference>
<dbReference type="GO" id="GO:0016485">
    <property type="term" value="P:protein processing"/>
    <property type="evidence" value="ECO:0007669"/>
    <property type="project" value="TreeGrafter"/>
</dbReference>
<sequence length="44" mass="5227">YLASNCFELTLELGCRKFPPGKDLPHFWNENKNALINFMWQVKI</sequence>
<evidence type="ECO:0000256" key="1">
    <source>
        <dbReference type="ARBA" id="ARBA00005988"/>
    </source>
</evidence>
<evidence type="ECO:0000313" key="5">
    <source>
        <dbReference type="Proteomes" id="UP000663874"/>
    </source>
</evidence>
<dbReference type="PANTHER" id="PTHR11532">
    <property type="entry name" value="PROTEASE M14 CARBOXYPEPTIDASE"/>
    <property type="match status" value="1"/>
</dbReference>
<dbReference type="AlphaFoldDB" id="A0A820DSI6"/>
<accession>A0A820DSI6</accession>
<feature type="non-terminal residue" evidence="4">
    <location>
        <position position="1"/>
    </location>
</feature>
<dbReference type="SUPFAM" id="SSF53187">
    <property type="entry name" value="Zn-dependent exopeptidases"/>
    <property type="match status" value="1"/>
</dbReference>
<dbReference type="GO" id="GO:0004181">
    <property type="term" value="F:metallocarboxypeptidase activity"/>
    <property type="evidence" value="ECO:0007669"/>
    <property type="project" value="InterPro"/>
</dbReference>
<dbReference type="GO" id="GO:0005615">
    <property type="term" value="C:extracellular space"/>
    <property type="evidence" value="ECO:0007669"/>
    <property type="project" value="TreeGrafter"/>
</dbReference>
<dbReference type="EMBL" id="CAJOBE010020532">
    <property type="protein sequence ID" value="CAF4237126.1"/>
    <property type="molecule type" value="Genomic_DNA"/>
</dbReference>
<name>A0A820DSI6_9BILA</name>
<dbReference type="PROSITE" id="PS52035">
    <property type="entry name" value="PEPTIDASE_M14"/>
    <property type="match status" value="1"/>
</dbReference>
<dbReference type="GO" id="GO:0006518">
    <property type="term" value="P:peptide metabolic process"/>
    <property type="evidence" value="ECO:0007669"/>
    <property type="project" value="TreeGrafter"/>
</dbReference>
<evidence type="ECO:0000313" key="4">
    <source>
        <dbReference type="EMBL" id="CAF4237126.1"/>
    </source>
</evidence>
<organism evidence="4 5">
    <name type="scientific">Rotaria sordida</name>
    <dbReference type="NCBI Taxonomy" id="392033"/>
    <lineage>
        <taxon>Eukaryota</taxon>
        <taxon>Metazoa</taxon>
        <taxon>Spiralia</taxon>
        <taxon>Gnathifera</taxon>
        <taxon>Rotifera</taxon>
        <taxon>Eurotatoria</taxon>
        <taxon>Bdelloidea</taxon>
        <taxon>Philodinida</taxon>
        <taxon>Philodinidae</taxon>
        <taxon>Rotaria</taxon>
    </lineage>
</organism>
<protein>
    <recommendedName>
        <fullName evidence="3">Peptidase M14 domain-containing protein</fullName>
    </recommendedName>
</protein>
<dbReference type="InterPro" id="IPR000834">
    <property type="entry name" value="Peptidase_M14"/>
</dbReference>
<gene>
    <name evidence="4" type="ORF">FNK824_LOCUS37987</name>
</gene>
<reference evidence="4" key="1">
    <citation type="submission" date="2021-02" db="EMBL/GenBank/DDBJ databases">
        <authorList>
            <person name="Nowell W R."/>
        </authorList>
    </citation>
    <scope>NUCLEOTIDE SEQUENCE</scope>
</reference>
<dbReference type="Gene3D" id="3.40.630.10">
    <property type="entry name" value="Zn peptidases"/>
    <property type="match status" value="1"/>
</dbReference>
<evidence type="ECO:0000259" key="3">
    <source>
        <dbReference type="PROSITE" id="PS52035"/>
    </source>
</evidence>
<evidence type="ECO:0000256" key="2">
    <source>
        <dbReference type="PROSITE-ProRule" id="PRU01379"/>
    </source>
</evidence>
<feature type="active site" description="Proton donor/acceptor" evidence="2">
    <location>
        <position position="12"/>
    </location>
</feature>
<comment type="similarity">
    <text evidence="1 2">Belongs to the peptidase M14 family.</text>
</comment>
<dbReference type="Proteomes" id="UP000663874">
    <property type="component" value="Unassembled WGS sequence"/>
</dbReference>
<dbReference type="PANTHER" id="PTHR11532:SF93">
    <property type="entry name" value="CARBOXYPEPTIDASE E"/>
    <property type="match status" value="1"/>
</dbReference>